<sequence length="130" mass="14935">MSLESKRNPELEIARVAIKPRLFLGKRSGAIWFAQIEPRFNGTVITMDKTKFHSIITAVNAINLAGVRDMIRNTLMYKKRILDHYSQLEAARLKLIFHDLRLEGQKSFQHFMEVQHLATGNIDNEALCAL</sequence>
<dbReference type="AlphaFoldDB" id="A0A8X6PPB6"/>
<dbReference type="Proteomes" id="UP000887013">
    <property type="component" value="Unassembled WGS sequence"/>
</dbReference>
<name>A0A8X6PPB6_NEPPI</name>
<comment type="caution">
    <text evidence="2">The sequence shown here is derived from an EMBL/GenBank/DDBJ whole genome shotgun (WGS) entry which is preliminary data.</text>
</comment>
<feature type="domain" description="DUF7041" evidence="1">
    <location>
        <begin position="30"/>
        <end position="77"/>
    </location>
</feature>
<proteinExistence type="predicted"/>
<evidence type="ECO:0000259" key="1">
    <source>
        <dbReference type="Pfam" id="PF23055"/>
    </source>
</evidence>
<organism evidence="2 3">
    <name type="scientific">Nephila pilipes</name>
    <name type="common">Giant wood spider</name>
    <name type="synonym">Nephila maculata</name>
    <dbReference type="NCBI Taxonomy" id="299642"/>
    <lineage>
        <taxon>Eukaryota</taxon>
        <taxon>Metazoa</taxon>
        <taxon>Ecdysozoa</taxon>
        <taxon>Arthropoda</taxon>
        <taxon>Chelicerata</taxon>
        <taxon>Arachnida</taxon>
        <taxon>Araneae</taxon>
        <taxon>Araneomorphae</taxon>
        <taxon>Entelegynae</taxon>
        <taxon>Araneoidea</taxon>
        <taxon>Nephilidae</taxon>
        <taxon>Nephila</taxon>
    </lineage>
</organism>
<evidence type="ECO:0000313" key="3">
    <source>
        <dbReference type="Proteomes" id="UP000887013"/>
    </source>
</evidence>
<dbReference type="PANTHER" id="PTHR33327">
    <property type="entry name" value="ENDONUCLEASE"/>
    <property type="match status" value="1"/>
</dbReference>
<gene>
    <name evidence="2" type="ORF">NPIL_673301</name>
</gene>
<accession>A0A8X6PPB6</accession>
<dbReference type="Pfam" id="PF23055">
    <property type="entry name" value="DUF7041"/>
    <property type="match status" value="1"/>
</dbReference>
<dbReference type="InterPro" id="IPR055469">
    <property type="entry name" value="DUF7041"/>
</dbReference>
<keyword evidence="3" id="KW-1185">Reference proteome</keyword>
<protein>
    <recommendedName>
        <fullName evidence="1">DUF7041 domain-containing protein</fullName>
    </recommendedName>
</protein>
<evidence type="ECO:0000313" key="2">
    <source>
        <dbReference type="EMBL" id="GFT78743.1"/>
    </source>
</evidence>
<dbReference type="EMBL" id="BMAW01118249">
    <property type="protein sequence ID" value="GFT78743.1"/>
    <property type="molecule type" value="Genomic_DNA"/>
</dbReference>
<dbReference type="PANTHER" id="PTHR33327:SF3">
    <property type="entry name" value="RNA-DIRECTED DNA POLYMERASE"/>
    <property type="match status" value="1"/>
</dbReference>
<reference evidence="2" key="1">
    <citation type="submission" date="2020-08" db="EMBL/GenBank/DDBJ databases">
        <title>Multicomponent nature underlies the extraordinary mechanical properties of spider dragline silk.</title>
        <authorList>
            <person name="Kono N."/>
            <person name="Nakamura H."/>
            <person name="Mori M."/>
            <person name="Yoshida Y."/>
            <person name="Ohtoshi R."/>
            <person name="Malay A.D."/>
            <person name="Moran D.A.P."/>
            <person name="Tomita M."/>
            <person name="Numata K."/>
            <person name="Arakawa K."/>
        </authorList>
    </citation>
    <scope>NUCLEOTIDE SEQUENCE</scope>
</reference>